<feature type="compositionally biased region" description="Basic and acidic residues" evidence="7">
    <location>
        <begin position="126"/>
        <end position="136"/>
    </location>
</feature>
<dbReference type="Proteomes" id="UP000314981">
    <property type="component" value="Chromosome 27"/>
</dbReference>
<name>A0A4W2BXE8_BOBOX</name>
<dbReference type="OMA" id="EWPRARR"/>
<feature type="compositionally biased region" description="Basic and acidic residues" evidence="7">
    <location>
        <begin position="40"/>
        <end position="53"/>
    </location>
</feature>
<dbReference type="InterPro" id="IPR029368">
    <property type="entry name" value="SMIM19"/>
</dbReference>
<dbReference type="STRING" id="30522.A0A4W2BXE8"/>
<evidence type="ECO:0000256" key="5">
    <source>
        <dbReference type="ARBA" id="ARBA00022989"/>
    </source>
</evidence>
<sequence length="356" mass="38254">ISTRGGGGQGTRPPRSRAGATAPGSPRRFAARARAHRGRTQVDSRPGRPDAGHRAPGAAGRGRRRGAGEGSRAALTRPRAAPGPSPRLPGSRPHRGAGRGGVGEGERPGCSFPPEAAGQAGSDEADAVRSAREPGPRVRPPARRKEPPRNSPAARRRRSEPREWPRARRPARPAPPRAPPRPAPPRRAAPRPGASRRLRAPETRAGRPGLAGGAARCPPRDGASPSAPRSAFREERASSISVGPGARKPMPGGYGVMGDDGAMDYSVHEAWNEATNVYLVVILVSFGLFMYAKRNKRKIMRIFSLPPPAETLSEPNFYDTISKIRLRQQLEMYSISRKYDYQQPQSQADSVQLSLE</sequence>
<organism evidence="9 10">
    <name type="scientific">Bos indicus x Bos taurus</name>
    <name type="common">Hybrid cattle</name>
    <dbReference type="NCBI Taxonomy" id="30522"/>
    <lineage>
        <taxon>Eukaryota</taxon>
        <taxon>Metazoa</taxon>
        <taxon>Chordata</taxon>
        <taxon>Craniata</taxon>
        <taxon>Vertebrata</taxon>
        <taxon>Euteleostomi</taxon>
        <taxon>Mammalia</taxon>
        <taxon>Eutheria</taxon>
        <taxon>Laurasiatheria</taxon>
        <taxon>Artiodactyla</taxon>
        <taxon>Ruminantia</taxon>
        <taxon>Pecora</taxon>
        <taxon>Bovidae</taxon>
        <taxon>Bovinae</taxon>
        <taxon>Bos</taxon>
    </lineage>
</organism>
<proteinExistence type="inferred from homology"/>
<evidence type="ECO:0000256" key="1">
    <source>
        <dbReference type="ARBA" id="ARBA00004167"/>
    </source>
</evidence>
<reference evidence="9" key="2">
    <citation type="submission" date="2025-08" db="UniProtKB">
        <authorList>
            <consortium name="Ensembl"/>
        </authorList>
    </citation>
    <scope>IDENTIFICATION</scope>
</reference>
<reference evidence="9" key="3">
    <citation type="submission" date="2025-09" db="UniProtKB">
        <authorList>
            <consortium name="Ensembl"/>
        </authorList>
    </citation>
    <scope>IDENTIFICATION</scope>
</reference>
<dbReference type="PANTHER" id="PTHR31888">
    <property type="entry name" value="SMALL INTEGRAL MEMBRANE PROTEIN 19"/>
    <property type="match status" value="1"/>
</dbReference>
<evidence type="ECO:0000256" key="4">
    <source>
        <dbReference type="ARBA" id="ARBA00022692"/>
    </source>
</evidence>
<dbReference type="PANTHER" id="PTHR31888:SF1">
    <property type="entry name" value="SMALL INTEGRAL MEMBRANE PROTEIN 19"/>
    <property type="match status" value="1"/>
</dbReference>
<keyword evidence="6 8" id="KW-0472">Membrane</keyword>
<dbReference type="Ensembl" id="ENSBIXT00000009232.1">
    <property type="protein sequence ID" value="ENSBIXP00000003764.1"/>
    <property type="gene ID" value="ENSBIXG00000010156.1"/>
</dbReference>
<feature type="transmembrane region" description="Helical" evidence="8">
    <location>
        <begin position="275"/>
        <end position="292"/>
    </location>
</feature>
<evidence type="ECO:0000256" key="2">
    <source>
        <dbReference type="ARBA" id="ARBA00008977"/>
    </source>
</evidence>
<comment type="subcellular location">
    <subcellularLocation>
        <location evidence="1">Membrane</location>
        <topology evidence="1">Single-pass membrane protein</topology>
    </subcellularLocation>
</comment>
<feature type="region of interest" description="Disordered" evidence="7">
    <location>
        <begin position="1"/>
        <end position="253"/>
    </location>
</feature>
<dbReference type="AlphaFoldDB" id="A0A4W2BXE8"/>
<protein>
    <recommendedName>
        <fullName evidence="3">Small integral membrane protein 19</fullName>
    </recommendedName>
</protein>
<reference evidence="9 10" key="1">
    <citation type="submission" date="2018-11" db="EMBL/GenBank/DDBJ databases">
        <title>Haplotype-resolved cattle genomes.</title>
        <authorList>
            <person name="Low W.Y."/>
            <person name="Tearle R."/>
            <person name="Bickhart D.M."/>
            <person name="Rosen B.D."/>
            <person name="Koren S."/>
            <person name="Rhie A."/>
            <person name="Hiendleder S."/>
            <person name="Phillippy A.M."/>
            <person name="Smith T.P.L."/>
            <person name="Williams J.L."/>
        </authorList>
    </citation>
    <scope>NUCLEOTIDE SEQUENCE [LARGE SCALE GENOMIC DNA]</scope>
</reference>
<evidence type="ECO:0000256" key="6">
    <source>
        <dbReference type="ARBA" id="ARBA00023136"/>
    </source>
</evidence>
<evidence type="ECO:0000313" key="9">
    <source>
        <dbReference type="Ensembl" id="ENSBIXP00000003764.1"/>
    </source>
</evidence>
<feature type="compositionally biased region" description="Gly residues" evidence="7">
    <location>
        <begin position="1"/>
        <end position="10"/>
    </location>
</feature>
<evidence type="ECO:0000313" key="10">
    <source>
        <dbReference type="Proteomes" id="UP000314981"/>
    </source>
</evidence>
<dbReference type="GO" id="GO:0016020">
    <property type="term" value="C:membrane"/>
    <property type="evidence" value="ECO:0007669"/>
    <property type="project" value="UniProtKB-SubCell"/>
</dbReference>
<keyword evidence="5 8" id="KW-1133">Transmembrane helix</keyword>
<keyword evidence="4 8" id="KW-0812">Transmembrane</keyword>
<evidence type="ECO:0000256" key="3">
    <source>
        <dbReference type="ARBA" id="ARBA00017901"/>
    </source>
</evidence>
<keyword evidence="10" id="KW-1185">Reference proteome</keyword>
<evidence type="ECO:0000256" key="7">
    <source>
        <dbReference type="SAM" id="MobiDB-lite"/>
    </source>
</evidence>
<accession>A0A4W2BXE8</accession>
<feature type="compositionally biased region" description="Basic residues" evidence="7">
    <location>
        <begin position="29"/>
        <end position="39"/>
    </location>
</feature>
<dbReference type="Pfam" id="PF15117">
    <property type="entry name" value="UPF0697"/>
    <property type="match status" value="1"/>
</dbReference>
<feature type="compositionally biased region" description="Low complexity" evidence="7">
    <location>
        <begin position="70"/>
        <end position="80"/>
    </location>
</feature>
<evidence type="ECO:0000256" key="8">
    <source>
        <dbReference type="SAM" id="Phobius"/>
    </source>
</evidence>
<feature type="compositionally biased region" description="Pro residues" evidence="7">
    <location>
        <begin position="172"/>
        <end position="187"/>
    </location>
</feature>
<comment type="similarity">
    <text evidence="2">Belongs to the SMIM19 family.</text>
</comment>